<dbReference type="InterPro" id="IPR036922">
    <property type="entry name" value="Rieske_2Fe-2S_sf"/>
</dbReference>
<evidence type="ECO:0000256" key="1">
    <source>
        <dbReference type="ARBA" id="ARBA00023002"/>
    </source>
</evidence>
<proteinExistence type="predicted"/>
<evidence type="ECO:0000256" key="2">
    <source>
        <dbReference type="ARBA" id="ARBA00023063"/>
    </source>
</evidence>
<reference evidence="4 5" key="1">
    <citation type="submission" date="2023-01" db="EMBL/GenBank/DDBJ databases">
        <title>Vibrio sp. KJ40-1 sp.nov, isolated from marine algae.</title>
        <authorList>
            <person name="Butt M."/>
            <person name="Kim J.M.J."/>
            <person name="Jeon C.O.C."/>
        </authorList>
    </citation>
    <scope>NUCLEOTIDE SEQUENCE [LARGE SCALE GENOMIC DNA]</scope>
    <source>
        <strain evidence="4 5">KJ40-1</strain>
    </source>
</reference>
<sequence>MSNWKSICKESDLAPNVGSCALINNEHVAIFNCKRTNSLYAISNYDPIGKASILSRGIIGSIDGQPYVASPLYKQHFHLETGVCLEQPEHQLKTYLIRSIDGEIQVQVPELIPA</sequence>
<dbReference type="InterPro" id="IPR012748">
    <property type="entry name" value="Rieske-like_NirD"/>
</dbReference>
<protein>
    <submittedName>
        <fullName evidence="4">Nitrite reductase small subunit NirD</fullName>
    </submittedName>
</protein>
<dbReference type="PROSITE" id="PS51300">
    <property type="entry name" value="NIRD"/>
    <property type="match status" value="1"/>
</dbReference>
<dbReference type="NCBIfam" id="TIGR02378">
    <property type="entry name" value="nirD_assim_sml"/>
    <property type="match status" value="1"/>
</dbReference>
<gene>
    <name evidence="4" type="primary">nirD</name>
    <name evidence="4" type="ORF">PGX00_12760</name>
</gene>
<dbReference type="Proteomes" id="UP001210678">
    <property type="component" value="Unassembled WGS sequence"/>
</dbReference>
<dbReference type="PANTHER" id="PTHR40562">
    <property type="match status" value="1"/>
</dbReference>
<evidence type="ECO:0000313" key="5">
    <source>
        <dbReference type="Proteomes" id="UP001210678"/>
    </source>
</evidence>
<accession>A0ABT4YSD7</accession>
<dbReference type="EMBL" id="JAQLOI010000001">
    <property type="protein sequence ID" value="MDB1124475.1"/>
    <property type="molecule type" value="Genomic_DNA"/>
</dbReference>
<evidence type="ECO:0000259" key="3">
    <source>
        <dbReference type="Pfam" id="PF13806"/>
    </source>
</evidence>
<dbReference type="RefSeq" id="WP_272136992.1">
    <property type="nucleotide sequence ID" value="NZ_JAQLOI010000001.1"/>
</dbReference>
<dbReference type="CDD" id="cd03529">
    <property type="entry name" value="Rieske_NirD"/>
    <property type="match status" value="1"/>
</dbReference>
<dbReference type="InterPro" id="IPR017881">
    <property type="entry name" value="NirD"/>
</dbReference>
<keyword evidence="1" id="KW-0560">Oxidoreductase</keyword>
<comment type="caution">
    <text evidence="4">The sequence shown here is derived from an EMBL/GenBank/DDBJ whole genome shotgun (WGS) entry which is preliminary data.</text>
</comment>
<dbReference type="Gene3D" id="2.102.10.10">
    <property type="entry name" value="Rieske [2Fe-2S] iron-sulphur domain"/>
    <property type="match status" value="1"/>
</dbReference>
<dbReference type="Pfam" id="PF13806">
    <property type="entry name" value="Rieske_2"/>
    <property type="match status" value="1"/>
</dbReference>
<keyword evidence="2" id="KW-0534">Nitrate assimilation</keyword>
<organism evidence="4 5">
    <name type="scientific">Vibrio algarum</name>
    <dbReference type="NCBI Taxonomy" id="3020714"/>
    <lineage>
        <taxon>Bacteria</taxon>
        <taxon>Pseudomonadati</taxon>
        <taxon>Pseudomonadota</taxon>
        <taxon>Gammaproteobacteria</taxon>
        <taxon>Vibrionales</taxon>
        <taxon>Vibrionaceae</taxon>
        <taxon>Vibrio</taxon>
    </lineage>
</organism>
<name>A0ABT4YSD7_9VIBR</name>
<keyword evidence="5" id="KW-1185">Reference proteome</keyword>
<feature type="domain" description="Rieske-like [2Fe-2S]" evidence="3">
    <location>
        <begin position="3"/>
        <end position="107"/>
    </location>
</feature>
<dbReference type="PANTHER" id="PTHR40562:SF1">
    <property type="entry name" value="NITRITE REDUCTASE (NADH) SMALL SUBUNIT"/>
    <property type="match status" value="1"/>
</dbReference>
<evidence type="ECO:0000313" key="4">
    <source>
        <dbReference type="EMBL" id="MDB1124475.1"/>
    </source>
</evidence>
<dbReference type="SUPFAM" id="SSF50022">
    <property type="entry name" value="ISP domain"/>
    <property type="match status" value="1"/>
</dbReference>